<comment type="caution">
    <text evidence="2">The sequence shown here is derived from an EMBL/GenBank/DDBJ whole genome shotgun (WGS) entry which is preliminary data.</text>
</comment>
<dbReference type="SUPFAM" id="SSF56954">
    <property type="entry name" value="Outer membrane efflux proteins (OEP)"/>
    <property type="match status" value="1"/>
</dbReference>
<gene>
    <name evidence="2" type="ORF">FLACOL7796_04706</name>
</gene>
<reference evidence="2 3" key="1">
    <citation type="submission" date="2020-02" db="EMBL/GenBank/DDBJ databases">
        <authorList>
            <person name="Criscuolo A."/>
        </authorList>
    </citation>
    <scope>NUCLEOTIDE SEQUENCE [LARGE SCALE GENOMIC DNA]</scope>
    <source>
        <strain evidence="2">CECT7796</strain>
    </source>
</reference>
<dbReference type="EMBL" id="CADCST010000188">
    <property type="protein sequence ID" value="CAA9203364.1"/>
    <property type="molecule type" value="Genomic_DNA"/>
</dbReference>
<organism evidence="2 3">
    <name type="scientific">Flavobacterium collinsii</name>
    <dbReference type="NCBI Taxonomy" id="1114861"/>
    <lineage>
        <taxon>Bacteria</taxon>
        <taxon>Pseudomonadati</taxon>
        <taxon>Bacteroidota</taxon>
        <taxon>Flavobacteriia</taxon>
        <taxon>Flavobacteriales</taxon>
        <taxon>Flavobacteriaceae</taxon>
        <taxon>Flavobacterium</taxon>
    </lineage>
</organism>
<protein>
    <recommendedName>
        <fullName evidence="4">Outer membrane efflux protein</fullName>
    </recommendedName>
</protein>
<evidence type="ECO:0000313" key="2">
    <source>
        <dbReference type="EMBL" id="CAA9203364.1"/>
    </source>
</evidence>
<dbReference type="Gene3D" id="1.20.1600.10">
    <property type="entry name" value="Outer membrane efflux proteins (OEP)"/>
    <property type="match status" value="1"/>
</dbReference>
<evidence type="ECO:0000256" key="1">
    <source>
        <dbReference type="SAM" id="Coils"/>
    </source>
</evidence>
<evidence type="ECO:0008006" key="4">
    <source>
        <dbReference type="Google" id="ProtNLM"/>
    </source>
</evidence>
<keyword evidence="1" id="KW-0175">Coiled coil</keyword>
<keyword evidence="3" id="KW-1185">Reference proteome</keyword>
<name>A0ABN7ERX7_9FLAO</name>
<sequence length="200" mass="24118">MCNIFFIIFSHCYSQQTDSIYKNYNKIETKKIDSVIKKYAEKDKLKYLSILPNFSYNLRQNVFNVGISLSNLSTYYQTKKRNEIEIEKLHFQLIEKKNNSIEKFTNEYEQIIDSYEILRLELDNKKLSEEIFNLKKSQYENNKITLETWLTIQDNYQKTNIVIVGKYRNIISKMKQFELKIKNSCFDQEFKYLSINVPNQ</sequence>
<evidence type="ECO:0000313" key="3">
    <source>
        <dbReference type="Proteomes" id="UP000474567"/>
    </source>
</evidence>
<dbReference type="Proteomes" id="UP000474567">
    <property type="component" value="Unassembled WGS sequence"/>
</dbReference>
<feature type="coiled-coil region" evidence="1">
    <location>
        <begin position="94"/>
        <end position="137"/>
    </location>
</feature>
<proteinExistence type="predicted"/>
<accession>A0ABN7ERX7</accession>